<keyword evidence="1" id="KW-0808">Transferase</keyword>
<dbReference type="InterPro" id="IPR003329">
    <property type="entry name" value="Cytidylyl_trans"/>
</dbReference>
<dbReference type="SUPFAM" id="SSF53448">
    <property type="entry name" value="Nucleotide-diphospho-sugar transferases"/>
    <property type="match status" value="1"/>
</dbReference>
<dbReference type="InterPro" id="IPR050793">
    <property type="entry name" value="CMP-NeuNAc_synthase"/>
</dbReference>
<evidence type="ECO:0000313" key="1">
    <source>
        <dbReference type="EMBL" id="XCN73778.1"/>
    </source>
</evidence>
<dbReference type="GO" id="GO:0008781">
    <property type="term" value="F:N-acylneuraminate cytidylyltransferase activity"/>
    <property type="evidence" value="ECO:0007669"/>
    <property type="project" value="TreeGrafter"/>
</dbReference>
<dbReference type="PANTHER" id="PTHR21485:SF3">
    <property type="entry name" value="N-ACYLNEURAMINATE CYTIDYLYLTRANSFERASE"/>
    <property type="match status" value="1"/>
</dbReference>
<dbReference type="Pfam" id="PF02348">
    <property type="entry name" value="CTP_transf_3"/>
    <property type="match status" value="1"/>
</dbReference>
<dbReference type="PANTHER" id="PTHR21485">
    <property type="entry name" value="HAD SUPERFAMILY MEMBERS CMAS AND KDSC"/>
    <property type="match status" value="1"/>
</dbReference>
<proteinExistence type="predicted"/>
<accession>A0AAU8LWX8</accession>
<reference evidence="1" key="1">
    <citation type="journal article" date="2024" name="Syst. Appl. Microbiol.">
        <title>First single-strain enrichments of Electrothrix cable bacteria, description of E. aestuarii sp. nov. and E. rattekaaiensis sp. nov., and proposal of a cable bacteria taxonomy following the rules of the SeqCode.</title>
        <authorList>
            <person name="Plum-Jensen L.E."/>
            <person name="Schramm A."/>
            <person name="Marshall I.P.G."/>
        </authorList>
    </citation>
    <scope>NUCLEOTIDE SEQUENCE</scope>
    <source>
        <strain evidence="1">Rat1</strain>
    </source>
</reference>
<dbReference type="AlphaFoldDB" id="A0AAU8LWX8"/>
<dbReference type="EMBL" id="CP159373">
    <property type="protein sequence ID" value="XCN73778.1"/>
    <property type="molecule type" value="Genomic_DNA"/>
</dbReference>
<sequence length="559" mass="62085">MEDERRVIAIIPARGGSVGIPRKNVRLMGKKPLLAYSIENCLAAEEIDDVFVSTEDAEIAEVARRFGAKVLERPLHLADAITTLDEVILNSVKQLEEKKEYFSFVVTVQATAPLMKPENIDKAIRKCVLEGLDTVLTVVENTHLTWTGSPDGGDMFPAYAQRVNRQQLPPSYKETGGVVVCPRDVLLSTTSRFGQHVGVIEISKKEAIDIDDYFDWWLIEKSLQRKRICFHVIGNRLCGLGHVYRALTLADRLVDHDIWFLVNDESQMAQQIIQDRFYEVVTVAPGKEVQTLLSDGSDLIINDILDTEDSFMRALTEAGVVSVNFEDLGTGASKATYVINSMYDAPAGQVPSNVLSGIDYCCLRDEFYSVFPRESTSTKDVRNILLLFGGTDPAGLTLKILHWLDQIEGDWEVTVILGIGFVHEDEVVSFAGQANHHIEIVRKTKIISRYMSEADIAITSAGRTVYELGSLGIPVLSVAANEREMTHDFVRKSPGVIFLGAASELTETRFNRILGQVVYSDILRSKMTQHLLESGIRNGIDNVLNIIDKALRVIPGSDS</sequence>
<dbReference type="Gene3D" id="3.90.550.10">
    <property type="entry name" value="Spore Coat Polysaccharide Biosynthesis Protein SpsA, Chain A"/>
    <property type="match status" value="1"/>
</dbReference>
<dbReference type="Gene3D" id="3.40.50.2000">
    <property type="entry name" value="Glycogen Phosphorylase B"/>
    <property type="match status" value="1"/>
</dbReference>
<dbReference type="SUPFAM" id="SSF53756">
    <property type="entry name" value="UDP-Glycosyltransferase/glycogen phosphorylase"/>
    <property type="match status" value="1"/>
</dbReference>
<dbReference type="CDD" id="cd02513">
    <property type="entry name" value="CMP-NeuAc_Synthase"/>
    <property type="match status" value="1"/>
</dbReference>
<name>A0AAU8LWX8_9BACT</name>
<protein>
    <submittedName>
        <fullName evidence="1">Acylneuraminate cytidylyltransferase</fullName>
    </submittedName>
</protein>
<dbReference type="Gene3D" id="3.40.50.11190">
    <property type="match status" value="1"/>
</dbReference>
<keyword evidence="1" id="KW-0548">Nucleotidyltransferase</keyword>
<organism evidence="1">
    <name type="scientific">Candidatus Electrothrix aestuarii</name>
    <dbReference type="NCBI Taxonomy" id="3062594"/>
    <lineage>
        <taxon>Bacteria</taxon>
        <taxon>Pseudomonadati</taxon>
        <taxon>Thermodesulfobacteriota</taxon>
        <taxon>Desulfobulbia</taxon>
        <taxon>Desulfobulbales</taxon>
        <taxon>Desulfobulbaceae</taxon>
        <taxon>Candidatus Electrothrix</taxon>
    </lineage>
</organism>
<dbReference type="InterPro" id="IPR029044">
    <property type="entry name" value="Nucleotide-diphossugar_trans"/>
</dbReference>
<reference evidence="1" key="2">
    <citation type="submission" date="2024-06" db="EMBL/GenBank/DDBJ databases">
        <authorList>
            <person name="Plum-Jensen L.E."/>
            <person name="Schramm A."/>
            <person name="Marshall I.P.G."/>
        </authorList>
    </citation>
    <scope>NUCLEOTIDE SEQUENCE</scope>
    <source>
        <strain evidence="1">Rat1</strain>
    </source>
</reference>
<dbReference type="KEGG" id="eaj:Q3M24_03200"/>
<gene>
    <name evidence="1" type="ORF">Q3M24_03200</name>
</gene>